<name>A0A5B8UXN1_9SPHI</name>
<evidence type="ECO:0000313" key="2">
    <source>
        <dbReference type="EMBL" id="QEC63101.1"/>
    </source>
</evidence>
<dbReference type="InterPro" id="IPR036237">
    <property type="entry name" value="Xyl_isomerase-like_sf"/>
</dbReference>
<dbReference type="InterPro" id="IPR006311">
    <property type="entry name" value="TAT_signal"/>
</dbReference>
<accession>A0A5B8UXN1</accession>
<reference evidence="2 3" key="1">
    <citation type="journal article" date="2017" name="Curr. Microbiol.">
        <title>Mucilaginibacter ginsenosidivorans sp. nov., Isolated from Soil of Ginseng Field.</title>
        <authorList>
            <person name="Kim M.M."/>
            <person name="Siddiqi M.Z."/>
            <person name="Im W.T."/>
        </authorList>
    </citation>
    <scope>NUCLEOTIDE SEQUENCE [LARGE SCALE GENOMIC DNA]</scope>
    <source>
        <strain evidence="2 3">Gsoil 3017</strain>
    </source>
</reference>
<feature type="domain" description="Xylose isomerase-like TIM barrel" evidence="1">
    <location>
        <begin position="61"/>
        <end position="263"/>
    </location>
</feature>
<evidence type="ECO:0000259" key="1">
    <source>
        <dbReference type="Pfam" id="PF01261"/>
    </source>
</evidence>
<keyword evidence="2" id="KW-0413">Isomerase</keyword>
<dbReference type="Gene3D" id="3.20.20.150">
    <property type="entry name" value="Divalent-metal-dependent TIM barrel enzymes"/>
    <property type="match status" value="1"/>
</dbReference>
<dbReference type="InterPro" id="IPR050312">
    <property type="entry name" value="IolE/XylAMocC-like"/>
</dbReference>
<dbReference type="PANTHER" id="PTHR12110">
    <property type="entry name" value="HYDROXYPYRUVATE ISOMERASE"/>
    <property type="match status" value="1"/>
</dbReference>
<dbReference type="EMBL" id="CP042436">
    <property type="protein sequence ID" value="QEC63101.1"/>
    <property type="molecule type" value="Genomic_DNA"/>
</dbReference>
<protein>
    <submittedName>
        <fullName evidence="2">Sugar phosphate isomerase/epimerase</fullName>
    </submittedName>
</protein>
<dbReference type="SUPFAM" id="SSF51658">
    <property type="entry name" value="Xylose isomerase-like"/>
    <property type="match status" value="1"/>
</dbReference>
<dbReference type="Pfam" id="PF01261">
    <property type="entry name" value="AP_endonuc_2"/>
    <property type="match status" value="1"/>
</dbReference>
<dbReference type="InterPro" id="IPR013022">
    <property type="entry name" value="Xyl_isomerase-like_TIM-brl"/>
</dbReference>
<keyword evidence="3" id="KW-1185">Reference proteome</keyword>
<gene>
    <name evidence="2" type="ORF">FRZ54_11105</name>
</gene>
<organism evidence="2 3">
    <name type="scientific">Mucilaginibacter ginsenosidivorans</name>
    <dbReference type="NCBI Taxonomy" id="398053"/>
    <lineage>
        <taxon>Bacteria</taxon>
        <taxon>Pseudomonadati</taxon>
        <taxon>Bacteroidota</taxon>
        <taxon>Sphingobacteriia</taxon>
        <taxon>Sphingobacteriales</taxon>
        <taxon>Sphingobacteriaceae</taxon>
        <taxon>Mucilaginibacter</taxon>
    </lineage>
</organism>
<proteinExistence type="predicted"/>
<dbReference type="KEGG" id="mgin:FRZ54_11105"/>
<dbReference type="OrthoDB" id="9798407at2"/>
<evidence type="ECO:0000313" key="3">
    <source>
        <dbReference type="Proteomes" id="UP000321479"/>
    </source>
</evidence>
<dbReference type="AlphaFoldDB" id="A0A5B8UXN1"/>
<sequence>MKMNRRKFISQSTMGAGAMLLLPEFLKADGRAKVKHPIGFQTYPIRDMVTRDFAGTMKTMAGMGYQYTEMCYPAGYDDFKPLASVKASDLKKMIEDAGLKCPSCHFGMNNLKNNFGDCIEFAHALGMTQVVTPGLETPGKTIDDFKKACGELNAIAAKAKSEGLATGLHNHEGEFKMLDGELIYDAILGALDAGLVKMQFQTEVIKLGYKGSDYFKKYPGRFISAHLSDWTADKKQVPVGQGVIDWKEFFAAAKTGGVKNFFVEMNFDTYKDSASYIHGLLG</sequence>
<dbReference type="PANTHER" id="PTHR12110:SF41">
    <property type="entry name" value="INOSOSE DEHYDRATASE"/>
    <property type="match status" value="1"/>
</dbReference>
<dbReference type="Proteomes" id="UP000321479">
    <property type="component" value="Chromosome"/>
</dbReference>
<dbReference type="PROSITE" id="PS51318">
    <property type="entry name" value="TAT"/>
    <property type="match status" value="1"/>
</dbReference>
<dbReference type="GO" id="GO:0016853">
    <property type="term" value="F:isomerase activity"/>
    <property type="evidence" value="ECO:0007669"/>
    <property type="project" value="UniProtKB-KW"/>
</dbReference>